<evidence type="ECO:0000313" key="4">
    <source>
        <dbReference type="RefSeq" id="XP_022235684.1"/>
    </source>
</evidence>
<dbReference type="PANTHER" id="PTHR20946:SF0">
    <property type="entry name" value="SANT AND BTB DOMAIN REGULATOR OF CLASS SWITCH RECOMBINATION"/>
    <property type="match status" value="1"/>
</dbReference>
<feature type="region of interest" description="Disordered" evidence="1">
    <location>
        <begin position="1"/>
        <end position="20"/>
    </location>
</feature>
<dbReference type="SUPFAM" id="SSF54695">
    <property type="entry name" value="POZ domain"/>
    <property type="match status" value="1"/>
</dbReference>
<dbReference type="Proteomes" id="UP000694941">
    <property type="component" value="Unplaced"/>
</dbReference>
<dbReference type="InterPro" id="IPR045902">
    <property type="entry name" value="SANBR-like"/>
</dbReference>
<keyword evidence="3" id="KW-1185">Reference proteome</keyword>
<accession>A0ABM1RWC9</accession>
<feature type="non-terminal residue" evidence="4">
    <location>
        <position position="461"/>
    </location>
</feature>
<protein>
    <submittedName>
        <fullName evidence="4">Uncharacterized protein KIAA1841-like</fullName>
    </submittedName>
</protein>
<sequence>DKLGEENPTCSSANIQPSSSPCDVHWIPVQICVKDDTNSRQETFSCSRDLILSHMPYFRQFLSEEDHSTEVEISVHCDLEVFRRLISFVKNHQTGSKDFEIEPRYAIHLLVSADFLQMEELIQQCLQFCYENMNVILATSSPVSAIGDQLTQRLAGLFSYKDLEQLEDPKDRIKSRLYRKHIDYLLKPEMPSSRSKGAIGGAHSLVRCVFCEKVFVPKLQTVVSCLSTRAFIDNKGEISYAHKRDQNWNKDNYIQMLFKELGSWSQVFWRLWGLVKCLTCSRCGKDFPCSDLYRCRYHPEAAQYPEQLHTRSRQGFYPCCGKRALKYNPLDPLGTSMGCTYLEHTVTQDCKQTTIYKELVKHKELICLPQPESQSLADDDNEAFLLSTIKTVAVSQSHAGSLGSMSKVCSVFGGPGKWSPTVTNISRHPNPVVIEPNREKDEASQSQEVSSQSTVYRFHQT</sequence>
<dbReference type="Gene3D" id="3.30.710.10">
    <property type="entry name" value="Potassium Channel Kv1.1, Chain A"/>
    <property type="match status" value="1"/>
</dbReference>
<reference evidence="4" key="1">
    <citation type="submission" date="2025-08" db="UniProtKB">
        <authorList>
            <consortium name="RefSeq"/>
        </authorList>
    </citation>
    <scope>IDENTIFICATION</scope>
    <source>
        <tissue evidence="4">Muscle</tissue>
    </source>
</reference>
<dbReference type="InterPro" id="IPR021777">
    <property type="entry name" value="SANBR_BTB"/>
</dbReference>
<feature type="compositionally biased region" description="Low complexity" evidence="1">
    <location>
        <begin position="444"/>
        <end position="453"/>
    </location>
</feature>
<dbReference type="InterPro" id="IPR011333">
    <property type="entry name" value="SKP1/BTB/POZ_sf"/>
</dbReference>
<organism evidence="3 4">
    <name type="scientific">Limulus polyphemus</name>
    <name type="common">Atlantic horseshoe crab</name>
    <dbReference type="NCBI Taxonomy" id="6850"/>
    <lineage>
        <taxon>Eukaryota</taxon>
        <taxon>Metazoa</taxon>
        <taxon>Ecdysozoa</taxon>
        <taxon>Arthropoda</taxon>
        <taxon>Chelicerata</taxon>
        <taxon>Merostomata</taxon>
        <taxon>Xiphosura</taxon>
        <taxon>Limulidae</taxon>
        <taxon>Limulus</taxon>
    </lineage>
</organism>
<evidence type="ECO:0000259" key="2">
    <source>
        <dbReference type="Pfam" id="PF11822"/>
    </source>
</evidence>
<feature type="non-terminal residue" evidence="4">
    <location>
        <position position="1"/>
    </location>
</feature>
<feature type="compositionally biased region" description="Polar residues" evidence="1">
    <location>
        <begin position="8"/>
        <end position="20"/>
    </location>
</feature>
<proteinExistence type="predicted"/>
<dbReference type="GeneID" id="106475984"/>
<gene>
    <name evidence="4" type="primary">LOC106475984</name>
</gene>
<dbReference type="CDD" id="cd18186">
    <property type="entry name" value="BTB_POZ_ZBTB_KLHL-like"/>
    <property type="match status" value="1"/>
</dbReference>
<dbReference type="RefSeq" id="XP_022235684.1">
    <property type="nucleotide sequence ID" value="XM_022379976.1"/>
</dbReference>
<feature type="domain" description="SANT and BTB" evidence="2">
    <location>
        <begin position="29"/>
        <end position="126"/>
    </location>
</feature>
<dbReference type="Pfam" id="PF11822">
    <property type="entry name" value="BTB_SANBR"/>
    <property type="match status" value="1"/>
</dbReference>
<evidence type="ECO:0000256" key="1">
    <source>
        <dbReference type="SAM" id="MobiDB-lite"/>
    </source>
</evidence>
<feature type="region of interest" description="Disordered" evidence="1">
    <location>
        <begin position="436"/>
        <end position="461"/>
    </location>
</feature>
<name>A0ABM1RWC9_LIMPO</name>
<dbReference type="PANTHER" id="PTHR20946">
    <property type="entry name" value="SANT AND BTB DOMAIN REGULATOR OF CLASS SWITCH RECOMBINATION"/>
    <property type="match status" value="1"/>
</dbReference>
<evidence type="ECO:0000313" key="3">
    <source>
        <dbReference type="Proteomes" id="UP000694941"/>
    </source>
</evidence>